<dbReference type="AlphaFoldDB" id="A0AAV0FN61"/>
<protein>
    <submittedName>
        <fullName evidence="1">Uncharacterized protein</fullName>
    </submittedName>
</protein>
<reference evidence="1" key="1">
    <citation type="submission" date="2022-07" db="EMBL/GenBank/DDBJ databases">
        <authorList>
            <person name="Macas J."/>
            <person name="Novak P."/>
            <person name="Neumann P."/>
        </authorList>
    </citation>
    <scope>NUCLEOTIDE SEQUENCE</scope>
</reference>
<organism evidence="1 2">
    <name type="scientific">Cuscuta epithymum</name>
    <dbReference type="NCBI Taxonomy" id="186058"/>
    <lineage>
        <taxon>Eukaryota</taxon>
        <taxon>Viridiplantae</taxon>
        <taxon>Streptophyta</taxon>
        <taxon>Embryophyta</taxon>
        <taxon>Tracheophyta</taxon>
        <taxon>Spermatophyta</taxon>
        <taxon>Magnoliopsida</taxon>
        <taxon>eudicotyledons</taxon>
        <taxon>Gunneridae</taxon>
        <taxon>Pentapetalae</taxon>
        <taxon>asterids</taxon>
        <taxon>lamiids</taxon>
        <taxon>Solanales</taxon>
        <taxon>Convolvulaceae</taxon>
        <taxon>Cuscuteae</taxon>
        <taxon>Cuscuta</taxon>
        <taxon>Cuscuta subgen. Cuscuta</taxon>
    </lineage>
</organism>
<comment type="caution">
    <text evidence="1">The sequence shown here is derived from an EMBL/GenBank/DDBJ whole genome shotgun (WGS) entry which is preliminary data.</text>
</comment>
<keyword evidence="2" id="KW-1185">Reference proteome</keyword>
<dbReference type="Proteomes" id="UP001152523">
    <property type="component" value="Unassembled WGS sequence"/>
</dbReference>
<accession>A0AAV0FN61</accession>
<name>A0AAV0FN61_9ASTE</name>
<proteinExistence type="predicted"/>
<sequence>MTIGTKVPGSVRNRRWTPEIEKEGFAGEEAQVLARLSDHFHAGGGETTVAQTAADDRRRSTPLSCTCRPPDNYLHLPTYVAHAGQVQNTRNMINQLDKFVKHAIYSRSSFAPF</sequence>
<evidence type="ECO:0000313" key="1">
    <source>
        <dbReference type="EMBL" id="CAH9136973.1"/>
    </source>
</evidence>
<gene>
    <name evidence="1" type="ORF">CEPIT_LOCUS35686</name>
</gene>
<evidence type="ECO:0000313" key="2">
    <source>
        <dbReference type="Proteomes" id="UP001152523"/>
    </source>
</evidence>
<dbReference type="EMBL" id="CAMAPF010000997">
    <property type="protein sequence ID" value="CAH9136973.1"/>
    <property type="molecule type" value="Genomic_DNA"/>
</dbReference>